<sequence length="138" mass="15604">MTGKYEHSIDEKGRLFIPAKVREELGATFYLAPGVKENLTVYPLAAWNVLRERVSALTTTQAAAMDVFFASSYKCEPDRQWRIQIPNDLKDYAKLDRDVVITGNNDRLQIWSAEAWSAKAKQELKPENIANLLDGMGV</sequence>
<evidence type="ECO:0000313" key="8">
    <source>
        <dbReference type="EMBL" id="MPM14951.1"/>
    </source>
</evidence>
<accession>A0A644XGQ9</accession>
<dbReference type="GO" id="GO:0003700">
    <property type="term" value="F:DNA-binding transcription factor activity"/>
    <property type="evidence" value="ECO:0007669"/>
    <property type="project" value="InterPro"/>
</dbReference>
<dbReference type="InterPro" id="IPR037914">
    <property type="entry name" value="SpoVT-AbrB_sf"/>
</dbReference>
<dbReference type="EMBL" id="VSSQ01002362">
    <property type="protein sequence ID" value="MPM14951.1"/>
    <property type="molecule type" value="Genomic_DNA"/>
</dbReference>
<keyword evidence="5" id="KW-0238">DNA-binding</keyword>
<comment type="caution">
    <text evidence="8">The sequence shown here is derived from an EMBL/GenBank/DDBJ whole genome shotgun (WGS) entry which is preliminary data.</text>
</comment>
<dbReference type="InterPro" id="IPR035642">
    <property type="entry name" value="MraZ_N"/>
</dbReference>
<keyword evidence="3" id="KW-0677">Repeat</keyword>
<dbReference type="Pfam" id="PF02381">
    <property type="entry name" value="MraZ"/>
    <property type="match status" value="2"/>
</dbReference>
<reference evidence="8" key="1">
    <citation type="submission" date="2019-08" db="EMBL/GenBank/DDBJ databases">
        <authorList>
            <person name="Kucharzyk K."/>
            <person name="Murdoch R.W."/>
            <person name="Higgins S."/>
            <person name="Loffler F."/>
        </authorList>
    </citation>
    <scope>NUCLEOTIDE SEQUENCE</scope>
</reference>
<protein>
    <recommendedName>
        <fullName evidence="1">Transcriptional regulator MraZ</fullName>
    </recommendedName>
</protein>
<dbReference type="Gene3D" id="3.40.1550.20">
    <property type="entry name" value="Transcriptional regulator MraZ domain"/>
    <property type="match status" value="1"/>
</dbReference>
<evidence type="ECO:0000256" key="6">
    <source>
        <dbReference type="ARBA" id="ARBA00023163"/>
    </source>
</evidence>
<dbReference type="InterPro" id="IPR020603">
    <property type="entry name" value="MraZ_dom"/>
</dbReference>
<dbReference type="InterPro" id="IPR035644">
    <property type="entry name" value="MraZ_C"/>
</dbReference>
<organism evidence="8">
    <name type="scientific">bioreactor metagenome</name>
    <dbReference type="NCBI Taxonomy" id="1076179"/>
    <lineage>
        <taxon>unclassified sequences</taxon>
        <taxon>metagenomes</taxon>
        <taxon>ecological metagenomes</taxon>
    </lineage>
</organism>
<evidence type="ECO:0000256" key="5">
    <source>
        <dbReference type="ARBA" id="ARBA00023125"/>
    </source>
</evidence>
<dbReference type="AlphaFoldDB" id="A0A644XGQ9"/>
<dbReference type="InterPro" id="IPR038619">
    <property type="entry name" value="MraZ_sf"/>
</dbReference>
<evidence type="ECO:0000256" key="3">
    <source>
        <dbReference type="ARBA" id="ARBA00022737"/>
    </source>
</evidence>
<dbReference type="PROSITE" id="PS51740">
    <property type="entry name" value="SPOVT_ABRB"/>
    <property type="match status" value="2"/>
</dbReference>
<feature type="domain" description="SpoVT-AbrB" evidence="7">
    <location>
        <begin position="72"/>
        <end position="115"/>
    </location>
</feature>
<keyword evidence="6" id="KW-0804">Transcription</keyword>
<feature type="domain" description="SpoVT-AbrB" evidence="7">
    <location>
        <begin position="4"/>
        <end position="46"/>
    </location>
</feature>
<dbReference type="GO" id="GO:2000143">
    <property type="term" value="P:negative regulation of DNA-templated transcription initiation"/>
    <property type="evidence" value="ECO:0007669"/>
    <property type="project" value="TreeGrafter"/>
</dbReference>
<gene>
    <name evidence="8" type="primary">mraZ_19</name>
    <name evidence="8" type="ORF">SDC9_61315</name>
</gene>
<dbReference type="PANTHER" id="PTHR34701:SF1">
    <property type="entry name" value="TRANSCRIPTIONAL REGULATOR MRAZ"/>
    <property type="match status" value="1"/>
</dbReference>
<evidence type="ECO:0000259" key="7">
    <source>
        <dbReference type="PROSITE" id="PS51740"/>
    </source>
</evidence>
<evidence type="ECO:0000256" key="4">
    <source>
        <dbReference type="ARBA" id="ARBA00023015"/>
    </source>
</evidence>
<dbReference type="GO" id="GO:0000976">
    <property type="term" value="F:transcription cis-regulatory region binding"/>
    <property type="evidence" value="ECO:0007669"/>
    <property type="project" value="TreeGrafter"/>
</dbReference>
<dbReference type="SUPFAM" id="SSF89447">
    <property type="entry name" value="AbrB/MazE/MraZ-like"/>
    <property type="match status" value="1"/>
</dbReference>
<dbReference type="PANTHER" id="PTHR34701">
    <property type="entry name" value="TRANSCRIPTIONAL REGULATOR MRAZ"/>
    <property type="match status" value="1"/>
</dbReference>
<proteinExistence type="inferred from homology"/>
<dbReference type="HAMAP" id="MF_01008">
    <property type="entry name" value="MraZ"/>
    <property type="match status" value="1"/>
</dbReference>
<evidence type="ECO:0000256" key="1">
    <source>
        <dbReference type="ARBA" id="ARBA00013860"/>
    </source>
</evidence>
<dbReference type="CDD" id="cd16321">
    <property type="entry name" value="MraZ_C"/>
    <property type="match status" value="1"/>
</dbReference>
<dbReference type="InterPro" id="IPR007159">
    <property type="entry name" value="SpoVT-AbrB_dom"/>
</dbReference>
<dbReference type="CDD" id="cd16320">
    <property type="entry name" value="MraZ_N"/>
    <property type="match status" value="1"/>
</dbReference>
<keyword evidence="4" id="KW-0805">Transcription regulation</keyword>
<keyword evidence="2" id="KW-0963">Cytoplasm</keyword>
<name>A0A644XGQ9_9ZZZZ</name>
<evidence type="ECO:0000256" key="2">
    <source>
        <dbReference type="ARBA" id="ARBA00022490"/>
    </source>
</evidence>
<dbReference type="InterPro" id="IPR003444">
    <property type="entry name" value="MraZ"/>
</dbReference>